<dbReference type="AlphaFoldDB" id="A0AAN8J704"/>
<dbReference type="SUPFAM" id="SSF48726">
    <property type="entry name" value="Immunoglobulin"/>
    <property type="match status" value="2"/>
</dbReference>
<dbReference type="Pfam" id="PF00530">
    <property type="entry name" value="SRCR"/>
    <property type="match status" value="4"/>
</dbReference>
<feature type="domain" description="SRCR" evidence="7">
    <location>
        <begin position="377"/>
        <end position="478"/>
    </location>
</feature>
<keyword evidence="4" id="KW-0325">Glycoprotein</keyword>
<dbReference type="PANTHER" id="PTHR19331:SF465">
    <property type="entry name" value="EGG PEPTIDE SPERACT RECEPTOR"/>
    <property type="match status" value="1"/>
</dbReference>
<dbReference type="FunFam" id="3.10.250.10:FF:000011">
    <property type="entry name" value="Scavenger receptor class A member 5"/>
    <property type="match status" value="1"/>
</dbReference>
<gene>
    <name evidence="9" type="ORF">SNE40_020763</name>
</gene>
<dbReference type="Gene3D" id="3.10.250.10">
    <property type="entry name" value="SRCR-like domain"/>
    <property type="match status" value="4"/>
</dbReference>
<dbReference type="InterPro" id="IPR003598">
    <property type="entry name" value="Ig_sub2"/>
</dbReference>
<reference evidence="9 10" key="1">
    <citation type="submission" date="2024-01" db="EMBL/GenBank/DDBJ databases">
        <title>The genome of the rayed Mediterranean limpet Patella caerulea (Linnaeus, 1758).</title>
        <authorList>
            <person name="Anh-Thu Weber A."/>
            <person name="Halstead-Nussloch G."/>
        </authorList>
    </citation>
    <scope>NUCLEOTIDE SEQUENCE [LARGE SCALE GENOMIC DNA]</scope>
    <source>
        <strain evidence="9">AATW-2023a</strain>
        <tissue evidence="9">Whole specimen</tissue>
    </source>
</reference>
<dbReference type="GO" id="GO:0016020">
    <property type="term" value="C:membrane"/>
    <property type="evidence" value="ECO:0007669"/>
    <property type="project" value="InterPro"/>
</dbReference>
<feature type="signal peptide" evidence="6">
    <location>
        <begin position="1"/>
        <end position="26"/>
    </location>
</feature>
<name>A0AAN8J704_PATCE</name>
<evidence type="ECO:0000256" key="2">
    <source>
        <dbReference type="ARBA" id="ARBA00022737"/>
    </source>
</evidence>
<dbReference type="Pfam" id="PF13927">
    <property type="entry name" value="Ig_3"/>
    <property type="match status" value="1"/>
</dbReference>
<dbReference type="InterPro" id="IPR013783">
    <property type="entry name" value="Ig-like_fold"/>
</dbReference>
<evidence type="ECO:0000256" key="5">
    <source>
        <dbReference type="PROSITE-ProRule" id="PRU00196"/>
    </source>
</evidence>
<comment type="caution">
    <text evidence="9">The sequence shown here is derived from an EMBL/GenBank/DDBJ whole genome shotgun (WGS) entry which is preliminary data.</text>
</comment>
<keyword evidence="3 5" id="KW-1015">Disulfide bond</keyword>
<feature type="domain" description="SRCR" evidence="7">
    <location>
        <begin position="275"/>
        <end position="373"/>
    </location>
</feature>
<feature type="chain" id="PRO_5043047866" description="Deleted in malignant brain tumors 1 protein-like" evidence="6">
    <location>
        <begin position="27"/>
        <end position="891"/>
    </location>
</feature>
<feature type="domain" description="SRCR" evidence="7">
    <location>
        <begin position="482"/>
        <end position="579"/>
    </location>
</feature>
<evidence type="ECO:0000313" key="9">
    <source>
        <dbReference type="EMBL" id="KAK6169774.1"/>
    </source>
</evidence>
<feature type="disulfide bond" evidence="5">
    <location>
        <begin position="447"/>
        <end position="457"/>
    </location>
</feature>
<dbReference type="PROSITE" id="PS50835">
    <property type="entry name" value="IG_LIKE"/>
    <property type="match status" value="2"/>
</dbReference>
<evidence type="ECO:0000256" key="1">
    <source>
        <dbReference type="ARBA" id="ARBA00022729"/>
    </source>
</evidence>
<dbReference type="SMART" id="SM00409">
    <property type="entry name" value="IG"/>
    <property type="match status" value="2"/>
</dbReference>
<dbReference type="PROSITE" id="PS00420">
    <property type="entry name" value="SRCR_1"/>
    <property type="match status" value="3"/>
</dbReference>
<feature type="disulfide bond" evidence="5">
    <location>
        <begin position="342"/>
        <end position="352"/>
    </location>
</feature>
<evidence type="ECO:0000256" key="6">
    <source>
        <dbReference type="SAM" id="SignalP"/>
    </source>
</evidence>
<dbReference type="SUPFAM" id="SSF56487">
    <property type="entry name" value="SRCR-like"/>
    <property type="match status" value="4"/>
</dbReference>
<evidence type="ECO:0000256" key="4">
    <source>
        <dbReference type="ARBA" id="ARBA00023180"/>
    </source>
</evidence>
<dbReference type="Proteomes" id="UP001347796">
    <property type="component" value="Unassembled WGS sequence"/>
</dbReference>
<feature type="disulfide bond" evidence="5">
    <location>
        <begin position="548"/>
        <end position="558"/>
    </location>
</feature>
<evidence type="ECO:0000256" key="3">
    <source>
        <dbReference type="ARBA" id="ARBA00023157"/>
    </source>
</evidence>
<sequence>MAATLCIIKAIFAITVFLNFVQITQSEKVFGCYGPENSPCTNHELSCPNGKVIAFYKIAYGRKKSTFNCERIDVSRCSRLRCCQFENSTLDVEPFVDASIEDRILVNNQCSNKQTCNITSPYNPGFDYSYVYYWYGCIPSVTNFNIKDVTKSATTKEFLLYVSGAELPQPGLSCGCDIRSTSMIRIASLYVHLNGGSCRKVRISSGNKILFNCTDQGKVIFFQYLDISGTHIKFNIHSATLLPTDIVWLYFHVDSGLMDVSCDGCRNVAPALTEYRLVGGQNKFEGRIEVRYNNTWGTVCDDKWGPEEERVVCRSLGFNPSNTKAGHVTGGQGPIWLDNVVCTGTEDSLTDCQHAGWGENNCRHREDVAVVCKDVSYRLANGPGYHAGRLEVFFDNQWGTVCDHGFGREEASVVCRHLGLSLLRANALPGARYGRGTGPVWLDHVACDGSEPSLDKCIHPGWGSNGCTHAEDVSVACQPAAYRLVGSTVPYEGRVEIFHDNEWGTLCDDGWGPEEMSVVCSSLGYNPTTTKAFFGNGTGQIWLDDIVCSGNEPSIADCQHSKWGQHNCGHHEDAAVVCKPVEYRLADGSGPHEGRVEVFYNNEWGTVCDSKWGVIDAEVVCNGRGFSRVGAEAKMAGFFGPGTGPIWLSDVVCEGSEGSISECTHSGWRNHNCTHANDAAVICKYGPTELVLNTTNEHKFVDGQMVIDARDGEEVIITCLTDCVPDCMIHWHKINQQNIYNEAISNTSKLALSPIQRNQSGEYFCMAINPAISNNPVTKSVFINVIYGPTEVRFTLFSDVMAMDGNIEQLTIVENNNISVNCWAECYPACLVNWYRTNTFTKPLPTQNGELIWLNAKRAQTGNYYCSAINPQLADQRKVSKLDVAIIQPTL</sequence>
<feature type="disulfide bond" evidence="5">
    <location>
        <begin position="653"/>
        <end position="663"/>
    </location>
</feature>
<dbReference type="SMART" id="SM00408">
    <property type="entry name" value="IGc2"/>
    <property type="match status" value="2"/>
</dbReference>
<keyword evidence="10" id="KW-1185">Reference proteome</keyword>
<comment type="caution">
    <text evidence="5">Lacks conserved residue(s) required for the propagation of feature annotation.</text>
</comment>
<evidence type="ECO:0000259" key="8">
    <source>
        <dbReference type="PROSITE" id="PS50835"/>
    </source>
</evidence>
<dbReference type="InterPro" id="IPR001190">
    <property type="entry name" value="SRCR"/>
</dbReference>
<dbReference type="InterPro" id="IPR007110">
    <property type="entry name" value="Ig-like_dom"/>
</dbReference>
<dbReference type="FunFam" id="3.10.250.10:FF:000001">
    <property type="entry name" value="Lysyl oxidase 4 isoform X1"/>
    <property type="match status" value="2"/>
</dbReference>
<feature type="domain" description="Ig-like" evidence="8">
    <location>
        <begin position="789"/>
        <end position="880"/>
    </location>
</feature>
<feature type="domain" description="Ig-like" evidence="8">
    <location>
        <begin position="687"/>
        <end position="784"/>
    </location>
</feature>
<dbReference type="PANTHER" id="PTHR19331">
    <property type="entry name" value="SCAVENGER RECEPTOR DOMAIN-CONTAINING"/>
    <property type="match status" value="1"/>
</dbReference>
<accession>A0AAN8J704</accession>
<dbReference type="FunFam" id="3.10.250.10:FF:000026">
    <property type="entry name" value="Tequila, isoform D"/>
    <property type="match status" value="1"/>
</dbReference>
<keyword evidence="1 6" id="KW-0732">Signal</keyword>
<proteinExistence type="predicted"/>
<feature type="domain" description="SRCR" evidence="7">
    <location>
        <begin position="583"/>
        <end position="684"/>
    </location>
</feature>
<dbReference type="SMART" id="SM00202">
    <property type="entry name" value="SR"/>
    <property type="match status" value="4"/>
</dbReference>
<evidence type="ECO:0008006" key="11">
    <source>
        <dbReference type="Google" id="ProtNLM"/>
    </source>
</evidence>
<evidence type="ECO:0000259" key="7">
    <source>
        <dbReference type="PROSITE" id="PS50287"/>
    </source>
</evidence>
<dbReference type="PROSITE" id="PS50287">
    <property type="entry name" value="SRCR_2"/>
    <property type="match status" value="4"/>
</dbReference>
<dbReference type="EMBL" id="JAZGQO010000015">
    <property type="protein sequence ID" value="KAK6169774.1"/>
    <property type="molecule type" value="Genomic_DNA"/>
</dbReference>
<dbReference type="PRINTS" id="PR00258">
    <property type="entry name" value="SPERACTRCPTR"/>
</dbReference>
<dbReference type="CDD" id="cd22823">
    <property type="entry name" value="Gal_Rha_Lectin"/>
    <property type="match status" value="1"/>
</dbReference>
<dbReference type="InterPro" id="IPR036179">
    <property type="entry name" value="Ig-like_dom_sf"/>
</dbReference>
<evidence type="ECO:0000313" key="10">
    <source>
        <dbReference type="Proteomes" id="UP001347796"/>
    </source>
</evidence>
<dbReference type="InterPro" id="IPR036772">
    <property type="entry name" value="SRCR-like_dom_sf"/>
</dbReference>
<dbReference type="Gene3D" id="2.60.40.10">
    <property type="entry name" value="Immunoglobulins"/>
    <property type="match status" value="2"/>
</dbReference>
<protein>
    <recommendedName>
        <fullName evidence="11">Deleted in malignant brain tumors 1 protein-like</fullName>
    </recommendedName>
</protein>
<organism evidence="9 10">
    <name type="scientific">Patella caerulea</name>
    <name type="common">Rayed Mediterranean limpet</name>
    <dbReference type="NCBI Taxonomy" id="87958"/>
    <lineage>
        <taxon>Eukaryota</taxon>
        <taxon>Metazoa</taxon>
        <taxon>Spiralia</taxon>
        <taxon>Lophotrochozoa</taxon>
        <taxon>Mollusca</taxon>
        <taxon>Gastropoda</taxon>
        <taxon>Patellogastropoda</taxon>
        <taxon>Patelloidea</taxon>
        <taxon>Patellidae</taxon>
        <taxon>Patella</taxon>
    </lineage>
</organism>
<dbReference type="InterPro" id="IPR003599">
    <property type="entry name" value="Ig_sub"/>
</dbReference>
<keyword evidence="2" id="KW-0677">Repeat</keyword>